<evidence type="ECO:0000313" key="4">
    <source>
        <dbReference type="Proteomes" id="UP000199612"/>
    </source>
</evidence>
<evidence type="ECO:0000313" key="3">
    <source>
        <dbReference type="EMBL" id="SFC34053.1"/>
    </source>
</evidence>
<dbReference type="GO" id="GO:0051536">
    <property type="term" value="F:iron-sulfur cluster binding"/>
    <property type="evidence" value="ECO:0007669"/>
    <property type="project" value="InterPro"/>
</dbReference>
<proteinExistence type="inferred from homology"/>
<evidence type="ECO:0000259" key="2">
    <source>
        <dbReference type="Pfam" id="PF01592"/>
    </source>
</evidence>
<dbReference type="Pfam" id="PF01592">
    <property type="entry name" value="NifU_N"/>
    <property type="match status" value="1"/>
</dbReference>
<dbReference type="FunFam" id="3.90.1010.10:FF:000002">
    <property type="entry name" value="Iron-sulfur cluster assembly scaffold protein NifU"/>
    <property type="match status" value="1"/>
</dbReference>
<organism evidence="3 4">
    <name type="scientific">Alkalibacterium subtropicum</name>
    <dbReference type="NCBI Taxonomy" id="753702"/>
    <lineage>
        <taxon>Bacteria</taxon>
        <taxon>Bacillati</taxon>
        <taxon>Bacillota</taxon>
        <taxon>Bacilli</taxon>
        <taxon>Lactobacillales</taxon>
        <taxon>Carnobacteriaceae</taxon>
        <taxon>Alkalibacterium</taxon>
    </lineage>
</organism>
<sequence length="156" mass="16952">MALTKLDQLYRAVILDHSQNPRRRGELDKATTKIELKNPTCGDVIQVQLEITDNNITDVRFDGSGCTISMASASMMTDAILGKSLDEALTLSAEFSGLVQGEDPEHEDDLGDAMMLSGVAKFPARIKCATLSWKALEKALADKDQTGVDGQLKHDD</sequence>
<dbReference type="Gene3D" id="3.90.1010.10">
    <property type="match status" value="1"/>
</dbReference>
<evidence type="ECO:0000256" key="1">
    <source>
        <dbReference type="ARBA" id="ARBA00006420"/>
    </source>
</evidence>
<keyword evidence="4" id="KW-1185">Reference proteome</keyword>
<dbReference type="STRING" id="753702.SAMN04488102_10558"/>
<comment type="similarity">
    <text evidence="1">Belongs to the NifU family.</text>
</comment>
<dbReference type="PANTHER" id="PTHR10093">
    <property type="entry name" value="IRON-SULFUR CLUSTER ASSEMBLY ENZYME NIFU HOMOLOG"/>
    <property type="match status" value="1"/>
</dbReference>
<accession>A0A1I1IJU6</accession>
<dbReference type="AlphaFoldDB" id="A0A1I1IJU6"/>
<dbReference type="NCBIfam" id="TIGR01994">
    <property type="entry name" value="SUF_scaf_2"/>
    <property type="match status" value="1"/>
</dbReference>
<dbReference type="GO" id="GO:0005506">
    <property type="term" value="F:iron ion binding"/>
    <property type="evidence" value="ECO:0007669"/>
    <property type="project" value="InterPro"/>
</dbReference>
<protein>
    <submittedName>
        <fullName evidence="3">Nitrogen fixation protein NifU</fullName>
    </submittedName>
</protein>
<dbReference type="InterPro" id="IPR002871">
    <property type="entry name" value="NIF_FeS_clus_asmbl_NifU_N"/>
</dbReference>
<dbReference type="Proteomes" id="UP000199612">
    <property type="component" value="Unassembled WGS sequence"/>
</dbReference>
<feature type="domain" description="NIF system FeS cluster assembly NifU N-terminal" evidence="2">
    <location>
        <begin position="10"/>
        <end position="128"/>
    </location>
</feature>
<dbReference type="GO" id="GO:0016226">
    <property type="term" value="P:iron-sulfur cluster assembly"/>
    <property type="evidence" value="ECO:0007669"/>
    <property type="project" value="InterPro"/>
</dbReference>
<gene>
    <name evidence="3" type="ORF">SAMN04488102_10558</name>
</gene>
<dbReference type="RefSeq" id="WP_091529793.1">
    <property type="nucleotide sequence ID" value="NZ_FOLT01000005.1"/>
</dbReference>
<dbReference type="EMBL" id="FOLT01000005">
    <property type="protein sequence ID" value="SFC34053.1"/>
    <property type="molecule type" value="Genomic_DNA"/>
</dbReference>
<name>A0A1I1IJU6_9LACT</name>
<dbReference type="OrthoDB" id="9804157at2"/>
<reference evidence="4" key="1">
    <citation type="submission" date="2016-10" db="EMBL/GenBank/DDBJ databases">
        <authorList>
            <person name="Varghese N."/>
            <person name="Submissions S."/>
        </authorList>
    </citation>
    <scope>NUCLEOTIDE SEQUENCE [LARGE SCALE GENOMIC DNA]</scope>
    <source>
        <strain evidence="4">DSM 23664</strain>
    </source>
</reference>
<dbReference type="SUPFAM" id="SSF82649">
    <property type="entry name" value="SufE/NifU"/>
    <property type="match status" value="1"/>
</dbReference>
<dbReference type="CDD" id="cd06664">
    <property type="entry name" value="IscU_like"/>
    <property type="match status" value="1"/>
</dbReference>